<organism evidence="2 3">
    <name type="scientific">Aeoliella mucimassa</name>
    <dbReference type="NCBI Taxonomy" id="2527972"/>
    <lineage>
        <taxon>Bacteria</taxon>
        <taxon>Pseudomonadati</taxon>
        <taxon>Planctomycetota</taxon>
        <taxon>Planctomycetia</taxon>
        <taxon>Pirellulales</taxon>
        <taxon>Lacipirellulaceae</taxon>
        <taxon>Aeoliella</taxon>
    </lineage>
</organism>
<sequence length="1275" mass="133230">MVALQRFYAWKWIALFALLTCGSANHTLAVIVWTGAGADSTALFAVDNYNLTGSSVTTIEAGVPIEDDVTISGTTIVASDYPAGFTTFAMADGYTATLNGATLVSNDSGGIAGEVGYLQSYFHLTNGSSMDMQFATLGADILLDSTSSLTFRGGGDPINSQGDTTRVLMQPGATLTLASEAEFSEHLGEIFVDGVSALEEPGILNISGNTATAVAPTPRFFVEVDRQSGNVTLSNPFSSSLTLVGYSLRSDSGALNSDNGVWNSITDQGLQSDWFEFTATGDRQNVGEAELPGGAGLTLAAGQSIDLGNIWIQNPAEDLELQLLTQAGPTDASLRYVGAPIINGDFNSDGLFTEVDWPAFRNNIFRDLSTMSAAEQFKMGDMNGDGLNNEEDFLLFKTMYDTTFGTGAFESMVAATSVPEPSTAWLLAAVAPLLFFCRTGNRPRRALVRVVAMLVLGVSILAGQPAQALEVLSSNFDAHGSTDGASAFTGINWTTNGVSSPGSTIPLSVGAVQTDGAAENVDRLAVAYNIDTQGPWYIDLSFQATTPGVILDYLKFDYQFISGGGGNQGGAHNNSGIVDVTIFDGSMNSLSTAQIGPLGTTDAASNIGSNVIVDFDNVSLTNGSTYTARFEVSSNATAGNNFALDNLSLNAPDPLLALQVNTDTGMVSLKNDTGSPIDLNLYKLTSESGSLDVVSWNSLQDQNLASFPAGDGSGNGWEEAGGSNNSELGEFFLTGDSTLAGGEQVSLGSVFNQSSGLEDIMLRYRDTSSGLFVDVPATYVTGGGTPGDYNSDGLVNLADYTVWRDNLGANITLANENPAASTPGVVDSEDYDFWKSQFGSGALSGSLNAGSAVPEPATWALLLVGSLLLVGRRRGMSALLLAIVLLPSITLASTLDRQYLFGDDPLEDAGNAVNNVVGTGSGNVVTDGTLDSIGPDTDFENYADLLRSGGDPKYVRVDQMGRPGASSGDLGVEFLGTGDYLDGPNLNGPVNSYSADTQNGDLNYVGIFDRGMQFWAYPYSSGLGTDQSLVADSPQHSVRISAAGEWVMQYSNVEYSSGVDVDFDEWAHVMLVRPYGAANGSRLYINGIAVVAGGAGYGNADTSPLVVGSNSGDTPGTTDYYQGVLDDLELFVIGTSTAAPFDDYGDFDLATDNSFVADAIAGLTPGDLTGDGVVMGDGTGGANDDIAAFIANWQTEQVIGDLRVGDLNSYGLGDFNMDGIVDLFDWDIIRTNHVNAASLNLGELLSGQSVPEPSSILLLVGGGLLALRCVRRKTA</sequence>
<evidence type="ECO:0000313" key="2">
    <source>
        <dbReference type="EMBL" id="QDU58705.1"/>
    </source>
</evidence>
<dbReference type="RefSeq" id="WP_145251053.1">
    <property type="nucleotide sequence ID" value="NZ_CP036278.1"/>
</dbReference>
<dbReference type="AlphaFoldDB" id="A0A518AVE3"/>
<dbReference type="KEGG" id="amuc:Pan181_49450"/>
<dbReference type="GO" id="GO:0000272">
    <property type="term" value="P:polysaccharide catabolic process"/>
    <property type="evidence" value="ECO:0007669"/>
    <property type="project" value="InterPro"/>
</dbReference>
<dbReference type="NCBIfam" id="TIGR02595">
    <property type="entry name" value="PEP_CTERM"/>
    <property type="match status" value="2"/>
</dbReference>
<dbReference type="OrthoDB" id="227994at2"/>
<feature type="domain" description="Ice-binding protein C-terminal" evidence="1">
    <location>
        <begin position="1249"/>
        <end position="1273"/>
    </location>
</feature>
<reference evidence="2 3" key="1">
    <citation type="submission" date="2019-02" db="EMBL/GenBank/DDBJ databases">
        <title>Deep-cultivation of Planctomycetes and their phenomic and genomic characterization uncovers novel biology.</title>
        <authorList>
            <person name="Wiegand S."/>
            <person name="Jogler M."/>
            <person name="Boedeker C."/>
            <person name="Pinto D."/>
            <person name="Vollmers J."/>
            <person name="Rivas-Marin E."/>
            <person name="Kohn T."/>
            <person name="Peeters S.H."/>
            <person name="Heuer A."/>
            <person name="Rast P."/>
            <person name="Oberbeckmann S."/>
            <person name="Bunk B."/>
            <person name="Jeske O."/>
            <person name="Meyerdierks A."/>
            <person name="Storesund J.E."/>
            <person name="Kallscheuer N."/>
            <person name="Luecker S."/>
            <person name="Lage O.M."/>
            <person name="Pohl T."/>
            <person name="Merkel B.J."/>
            <person name="Hornburger P."/>
            <person name="Mueller R.-W."/>
            <person name="Bruemmer F."/>
            <person name="Labrenz M."/>
            <person name="Spormann A.M."/>
            <person name="Op den Camp H."/>
            <person name="Overmann J."/>
            <person name="Amann R."/>
            <person name="Jetten M.S.M."/>
            <person name="Mascher T."/>
            <person name="Medema M.H."/>
            <person name="Devos D.P."/>
            <person name="Kaster A.-K."/>
            <person name="Ovreas L."/>
            <person name="Rohde M."/>
            <person name="Galperin M.Y."/>
            <person name="Jogler C."/>
        </authorList>
    </citation>
    <scope>NUCLEOTIDE SEQUENCE [LARGE SCALE GENOMIC DNA]</scope>
    <source>
        <strain evidence="2 3">Pan181</strain>
    </source>
</reference>
<dbReference type="SUPFAM" id="SSF63446">
    <property type="entry name" value="Type I dockerin domain"/>
    <property type="match status" value="1"/>
</dbReference>
<evidence type="ECO:0000313" key="3">
    <source>
        <dbReference type="Proteomes" id="UP000315750"/>
    </source>
</evidence>
<dbReference type="EMBL" id="CP036278">
    <property type="protein sequence ID" value="QDU58705.1"/>
    <property type="molecule type" value="Genomic_DNA"/>
</dbReference>
<dbReference type="SUPFAM" id="SSF49899">
    <property type="entry name" value="Concanavalin A-like lectins/glucanases"/>
    <property type="match status" value="1"/>
</dbReference>
<name>A0A518AVE3_9BACT</name>
<protein>
    <submittedName>
        <fullName evidence="2">PEP-CTERM motif protein</fullName>
    </submittedName>
</protein>
<dbReference type="InterPro" id="IPR036439">
    <property type="entry name" value="Dockerin_dom_sf"/>
</dbReference>
<dbReference type="Pfam" id="PF07589">
    <property type="entry name" value="PEP-CTERM"/>
    <property type="match status" value="1"/>
</dbReference>
<accession>A0A518AVE3</accession>
<proteinExistence type="predicted"/>
<keyword evidence="3" id="KW-1185">Reference proteome</keyword>
<evidence type="ECO:0000259" key="1">
    <source>
        <dbReference type="Pfam" id="PF07589"/>
    </source>
</evidence>
<dbReference type="Gene3D" id="1.10.1330.10">
    <property type="entry name" value="Dockerin domain"/>
    <property type="match status" value="1"/>
</dbReference>
<dbReference type="Proteomes" id="UP000315750">
    <property type="component" value="Chromosome"/>
</dbReference>
<dbReference type="InterPro" id="IPR013320">
    <property type="entry name" value="ConA-like_dom_sf"/>
</dbReference>
<dbReference type="InterPro" id="IPR013424">
    <property type="entry name" value="Ice-binding_C"/>
</dbReference>
<gene>
    <name evidence="2" type="ORF">Pan181_49450</name>
</gene>